<comment type="pathway">
    <text evidence="3 9">Carbohydrate metabolism; galactose metabolism.</text>
</comment>
<dbReference type="InterPro" id="IPR005886">
    <property type="entry name" value="UDP_G4E"/>
</dbReference>
<evidence type="ECO:0000256" key="4">
    <source>
        <dbReference type="ARBA" id="ARBA00007637"/>
    </source>
</evidence>
<sequence>MSLHYLVTGGAGYIGSHTLIEMLQAGYTPVVLDNFSNSSHQVFERLKTITGANIKVINGDIRDRKLLDSIFAEHAAQNTPIQGVIHFAALKAVGDSVKRPLEYYENNVAGTITLLQAMQDAGVQRIVFSSSATVYGEPEFLPYTESHCIAATNPYGWTKAQVEQILQDTCVANKNFSAIALRYFNPIGAHESGLIGENPRDIPNNLFPFITQVAVGRLEKLNVFGNDYDTVDGTGVRDYLHVSDLAQGHVKAVNYVNESAHSGFTAINLGTGTGTSVLQMISAFERVNNIKVPYAIQARREGDIAAAWANPELAESLLGWKTTRSIDDMCRDGWNWQSRNPEGY</sequence>
<dbReference type="PANTHER" id="PTHR43725:SF47">
    <property type="entry name" value="UDP-GLUCOSE 4-EPIMERASE"/>
    <property type="match status" value="1"/>
</dbReference>
<evidence type="ECO:0000256" key="3">
    <source>
        <dbReference type="ARBA" id="ARBA00004947"/>
    </source>
</evidence>
<protein>
    <recommendedName>
        <fullName evidence="6 9">UDP-glucose 4-epimerase</fullName>
        <ecNumber evidence="5 9">5.1.3.2</ecNumber>
    </recommendedName>
</protein>
<evidence type="ECO:0000256" key="6">
    <source>
        <dbReference type="ARBA" id="ARBA00018569"/>
    </source>
</evidence>
<evidence type="ECO:0000313" key="12">
    <source>
        <dbReference type="Proteomes" id="UP000635316"/>
    </source>
</evidence>
<dbReference type="PANTHER" id="PTHR43725">
    <property type="entry name" value="UDP-GLUCOSE 4-EPIMERASE"/>
    <property type="match status" value="1"/>
</dbReference>
<comment type="subunit">
    <text evidence="9">Homodimer.</text>
</comment>
<keyword evidence="12" id="KW-1185">Reference proteome</keyword>
<evidence type="ECO:0000256" key="2">
    <source>
        <dbReference type="ARBA" id="ARBA00001911"/>
    </source>
</evidence>
<dbReference type="Gene3D" id="3.40.50.720">
    <property type="entry name" value="NAD(P)-binding Rossmann-like Domain"/>
    <property type="match status" value="1"/>
</dbReference>
<dbReference type="EMBL" id="JAENGP010000003">
    <property type="protein sequence ID" value="MBK1780201.1"/>
    <property type="molecule type" value="Genomic_DNA"/>
</dbReference>
<dbReference type="Pfam" id="PF16363">
    <property type="entry name" value="GDP_Man_Dehyd"/>
    <property type="match status" value="1"/>
</dbReference>
<dbReference type="Proteomes" id="UP000635316">
    <property type="component" value="Unassembled WGS sequence"/>
</dbReference>
<dbReference type="RefSeq" id="WP_200233719.1">
    <property type="nucleotide sequence ID" value="NZ_JAENGP010000003.1"/>
</dbReference>
<proteinExistence type="inferred from homology"/>
<accession>A0ABS1E9S1</accession>
<evidence type="ECO:0000256" key="8">
    <source>
        <dbReference type="ARBA" id="ARBA00023235"/>
    </source>
</evidence>
<keyword evidence="8 9" id="KW-0413">Isomerase</keyword>
<gene>
    <name evidence="11" type="primary">galE</name>
    <name evidence="11" type="ORF">JHL22_03125</name>
</gene>
<dbReference type="NCBIfam" id="NF007956">
    <property type="entry name" value="PRK10675.1"/>
    <property type="match status" value="1"/>
</dbReference>
<evidence type="ECO:0000313" key="11">
    <source>
        <dbReference type="EMBL" id="MBK1780201.1"/>
    </source>
</evidence>
<dbReference type="InterPro" id="IPR016040">
    <property type="entry name" value="NAD(P)-bd_dom"/>
</dbReference>
<dbReference type="CDD" id="cd05247">
    <property type="entry name" value="UDP_G4E_1_SDR_e"/>
    <property type="match status" value="1"/>
</dbReference>
<keyword evidence="7 9" id="KW-0520">NAD</keyword>
<name>A0ABS1E9S1_9BURK</name>
<evidence type="ECO:0000259" key="10">
    <source>
        <dbReference type="Pfam" id="PF16363"/>
    </source>
</evidence>
<dbReference type="InterPro" id="IPR036291">
    <property type="entry name" value="NAD(P)-bd_dom_sf"/>
</dbReference>
<reference evidence="11 12" key="1">
    <citation type="submission" date="2020-12" db="EMBL/GenBank/DDBJ databases">
        <authorList>
            <person name="Lu T."/>
            <person name="Wang Q."/>
            <person name="Han X."/>
        </authorList>
    </citation>
    <scope>NUCLEOTIDE SEQUENCE [LARGE SCALE GENOMIC DNA]</scope>
    <source>
        <strain evidence="11 12">WQ 585</strain>
    </source>
</reference>
<comment type="caution">
    <text evidence="11">The sequence shown here is derived from an EMBL/GenBank/DDBJ whole genome shotgun (WGS) entry which is preliminary data.</text>
</comment>
<evidence type="ECO:0000256" key="5">
    <source>
        <dbReference type="ARBA" id="ARBA00013189"/>
    </source>
</evidence>
<comment type="similarity">
    <text evidence="4 9">Belongs to the NAD(P)-dependent epimerase/dehydratase family.</text>
</comment>
<evidence type="ECO:0000256" key="7">
    <source>
        <dbReference type="ARBA" id="ARBA00023027"/>
    </source>
</evidence>
<evidence type="ECO:0000256" key="1">
    <source>
        <dbReference type="ARBA" id="ARBA00000083"/>
    </source>
</evidence>
<dbReference type="NCBIfam" id="TIGR01179">
    <property type="entry name" value="galE"/>
    <property type="match status" value="1"/>
</dbReference>
<dbReference type="EC" id="5.1.3.2" evidence="5 9"/>
<dbReference type="Gene3D" id="3.90.25.10">
    <property type="entry name" value="UDP-galactose 4-epimerase, domain 1"/>
    <property type="match status" value="1"/>
</dbReference>
<comment type="catalytic activity">
    <reaction evidence="1 9">
        <text>UDP-alpha-D-glucose = UDP-alpha-D-galactose</text>
        <dbReference type="Rhea" id="RHEA:22168"/>
        <dbReference type="ChEBI" id="CHEBI:58885"/>
        <dbReference type="ChEBI" id="CHEBI:66914"/>
        <dbReference type="EC" id="5.1.3.2"/>
    </reaction>
</comment>
<comment type="cofactor">
    <cofactor evidence="2 9">
        <name>NAD(+)</name>
        <dbReference type="ChEBI" id="CHEBI:57540"/>
    </cofactor>
</comment>
<organism evidence="11 12">
    <name type="scientific">Advenella mandrilli</name>
    <dbReference type="NCBI Taxonomy" id="2800330"/>
    <lineage>
        <taxon>Bacteria</taxon>
        <taxon>Pseudomonadati</taxon>
        <taxon>Pseudomonadota</taxon>
        <taxon>Betaproteobacteria</taxon>
        <taxon>Burkholderiales</taxon>
        <taxon>Alcaligenaceae</taxon>
    </lineage>
</organism>
<keyword evidence="9" id="KW-0119">Carbohydrate metabolism</keyword>
<dbReference type="GO" id="GO:0003978">
    <property type="term" value="F:UDP-glucose 4-epimerase activity"/>
    <property type="evidence" value="ECO:0007669"/>
    <property type="project" value="UniProtKB-EC"/>
</dbReference>
<feature type="domain" description="NAD(P)-binding" evidence="10">
    <location>
        <begin position="6"/>
        <end position="332"/>
    </location>
</feature>
<evidence type="ECO:0000256" key="9">
    <source>
        <dbReference type="RuleBase" id="RU366046"/>
    </source>
</evidence>
<dbReference type="SUPFAM" id="SSF51735">
    <property type="entry name" value="NAD(P)-binding Rossmann-fold domains"/>
    <property type="match status" value="1"/>
</dbReference>